<gene>
    <name evidence="3" type="ORF">EIP91_009720</name>
</gene>
<comment type="caution">
    <text evidence="3">The sequence shown here is derived from an EMBL/GenBank/DDBJ whole genome shotgun (WGS) entry which is preliminary data.</text>
</comment>
<sequence length="374" mass="42371">MAKGRSRVFIGVAGDGKSGKTSFINACHAGEPISPLGQPVRNTTTAGSHVGRTEVTVSLDDTLITLVEGESTGGRLWDEVQDFAKLQRYVNQTYQGHIDAFIVTHRMPSSFPCFTQESHSTLKEILRSDSLKGVGIITTMHGDMDTDQREERFKVLSESSYYYKDTVEAGATMLRYENDPTQAIDILQKVLRDLQRSRSRTHRQRPAVPTTPMIPDIEEPVDTPSETYNQATAKLDLGEPQDAKLQNLEERFQSLLEIVQELDVRLGLSLERNDELAKENRNLKWVVDWLEKKVEGQDTMVQIMIDQELQARDSLKSELNEKIGKLADELEEYRGETEGQEQRIGELETLMDDRSQPAYQYWAEGLAEQRKFSG</sequence>
<protein>
    <recommendedName>
        <fullName evidence="5">G domain-containing protein</fullName>
    </recommendedName>
</protein>
<dbReference type="EMBL" id="RWJN01000562">
    <property type="protein sequence ID" value="TCD60660.1"/>
    <property type="molecule type" value="Genomic_DNA"/>
</dbReference>
<reference evidence="3 4" key="1">
    <citation type="submission" date="2018-11" db="EMBL/GenBank/DDBJ databases">
        <title>Genome assembly of Steccherinum ochraceum LE-BIN_3174, the white-rot fungus of the Steccherinaceae family (The Residual Polyporoid clade, Polyporales, Basidiomycota).</title>
        <authorList>
            <person name="Fedorova T.V."/>
            <person name="Glazunova O.A."/>
            <person name="Landesman E.O."/>
            <person name="Moiseenko K.V."/>
            <person name="Psurtseva N.V."/>
            <person name="Savinova O.S."/>
            <person name="Shakhova N.V."/>
            <person name="Tyazhelova T.V."/>
            <person name="Vasina D.V."/>
        </authorList>
    </citation>
    <scope>NUCLEOTIDE SEQUENCE [LARGE SCALE GENOMIC DNA]</scope>
    <source>
        <strain evidence="3 4">LE-BIN_3174</strain>
    </source>
</reference>
<name>A0A4R0R1B5_9APHY</name>
<accession>A0A4R0R1B5</accession>
<dbReference type="Gene3D" id="3.40.50.300">
    <property type="entry name" value="P-loop containing nucleotide triphosphate hydrolases"/>
    <property type="match status" value="1"/>
</dbReference>
<feature type="coiled-coil region" evidence="1">
    <location>
        <begin position="312"/>
        <end position="350"/>
    </location>
</feature>
<evidence type="ECO:0008006" key="5">
    <source>
        <dbReference type="Google" id="ProtNLM"/>
    </source>
</evidence>
<dbReference type="Proteomes" id="UP000292702">
    <property type="component" value="Unassembled WGS sequence"/>
</dbReference>
<dbReference type="AlphaFoldDB" id="A0A4R0R1B5"/>
<evidence type="ECO:0000313" key="4">
    <source>
        <dbReference type="Proteomes" id="UP000292702"/>
    </source>
</evidence>
<feature type="region of interest" description="Disordered" evidence="2">
    <location>
        <begin position="198"/>
        <end position="222"/>
    </location>
</feature>
<evidence type="ECO:0000313" key="3">
    <source>
        <dbReference type="EMBL" id="TCD60660.1"/>
    </source>
</evidence>
<keyword evidence="4" id="KW-1185">Reference proteome</keyword>
<keyword evidence="1" id="KW-0175">Coiled coil</keyword>
<evidence type="ECO:0000256" key="1">
    <source>
        <dbReference type="SAM" id="Coils"/>
    </source>
</evidence>
<dbReference type="InterPro" id="IPR027417">
    <property type="entry name" value="P-loop_NTPase"/>
</dbReference>
<dbReference type="CDD" id="cd00882">
    <property type="entry name" value="Ras_like_GTPase"/>
    <property type="match status" value="1"/>
</dbReference>
<proteinExistence type="predicted"/>
<evidence type="ECO:0000256" key="2">
    <source>
        <dbReference type="SAM" id="MobiDB-lite"/>
    </source>
</evidence>
<organism evidence="3 4">
    <name type="scientific">Steccherinum ochraceum</name>
    <dbReference type="NCBI Taxonomy" id="92696"/>
    <lineage>
        <taxon>Eukaryota</taxon>
        <taxon>Fungi</taxon>
        <taxon>Dikarya</taxon>
        <taxon>Basidiomycota</taxon>
        <taxon>Agaricomycotina</taxon>
        <taxon>Agaricomycetes</taxon>
        <taxon>Polyporales</taxon>
        <taxon>Steccherinaceae</taxon>
        <taxon>Steccherinum</taxon>
    </lineage>
</organism>